<dbReference type="OrthoDB" id="95278at2"/>
<evidence type="ECO:0008006" key="3">
    <source>
        <dbReference type="Google" id="ProtNLM"/>
    </source>
</evidence>
<dbReference type="STRING" id="1234409.C683_1106"/>
<dbReference type="InterPro" id="IPR029064">
    <property type="entry name" value="Ribosomal_eL30-like_sf"/>
</dbReference>
<accession>K8ZMH9</accession>
<dbReference type="eggNOG" id="COG5506">
    <property type="taxonomic scope" value="Bacteria"/>
</dbReference>
<keyword evidence="2" id="KW-1185">Reference proteome</keyword>
<protein>
    <recommendedName>
        <fullName evidence="3">DUF1694 domain-containing protein</fullName>
    </recommendedName>
</protein>
<dbReference type="Gene3D" id="3.30.1330.30">
    <property type="match status" value="1"/>
</dbReference>
<evidence type="ECO:0000313" key="2">
    <source>
        <dbReference type="Proteomes" id="UP000016057"/>
    </source>
</evidence>
<reference evidence="1 2" key="1">
    <citation type="journal article" date="2013" name="Genome Announc.">
        <title>Draft Genome Sequence of Catellicoccus marimammalium, a Novel Species Commonly Found in Gull Feces.</title>
        <authorList>
            <person name="Weigand M.R."/>
            <person name="Ryu H."/>
            <person name="Bozcek L."/>
            <person name="Konstantinidis K.T."/>
            <person name="Santo Domingo J.W."/>
        </authorList>
    </citation>
    <scope>NUCLEOTIDE SEQUENCE [LARGE SCALE GENOMIC DNA]</scope>
    <source>
        <strain evidence="1 2">M35/04/3</strain>
    </source>
</reference>
<name>K8ZMH9_9ENTE</name>
<dbReference type="AlphaFoldDB" id="K8ZMH9"/>
<organism evidence="1 2">
    <name type="scientific">Catellicoccus marimammalium M35/04/3</name>
    <dbReference type="NCBI Taxonomy" id="1234409"/>
    <lineage>
        <taxon>Bacteria</taxon>
        <taxon>Bacillati</taxon>
        <taxon>Bacillota</taxon>
        <taxon>Bacilli</taxon>
        <taxon>Lactobacillales</taxon>
        <taxon>Enterococcaceae</taxon>
        <taxon>Catellicoccus</taxon>
    </lineage>
</organism>
<evidence type="ECO:0000313" key="1">
    <source>
        <dbReference type="EMBL" id="EKU26831.1"/>
    </source>
</evidence>
<dbReference type="SUPFAM" id="SSF160515">
    <property type="entry name" value="YueI-like"/>
    <property type="match status" value="1"/>
</dbReference>
<gene>
    <name evidence="1" type="ORF">C683_1106</name>
</gene>
<dbReference type="InterPro" id="IPR012543">
    <property type="entry name" value="DUF1694"/>
</dbReference>
<dbReference type="Pfam" id="PF07997">
    <property type="entry name" value="DUF1694"/>
    <property type="match status" value="1"/>
</dbReference>
<dbReference type="EMBL" id="AMYT01000022">
    <property type="protein sequence ID" value="EKU26831.1"/>
    <property type="molecule type" value="Genomic_DNA"/>
</dbReference>
<proteinExistence type="predicted"/>
<dbReference type="RefSeq" id="WP_009491886.1">
    <property type="nucleotide sequence ID" value="NZ_AMYT01000022.1"/>
</dbReference>
<sequence length="144" mass="17052">MKDVQDYLEKGMYGGPQIKPDEKRRYLGNFLERCYLYVENKDQKADNLWEQLEDTLQKNEGTLYIHQQIPTTIQDRCIQLAQKYQRPFTMVNGLPLADDTVILVYAAKEAVHVENPCFQAKEKQEQSLSTKEHPSFWQRLFHKK</sequence>
<dbReference type="Proteomes" id="UP000016057">
    <property type="component" value="Unassembled WGS sequence"/>
</dbReference>
<comment type="caution">
    <text evidence="1">The sequence shown here is derived from an EMBL/GenBank/DDBJ whole genome shotgun (WGS) entry which is preliminary data.</text>
</comment>